<dbReference type="RefSeq" id="WP_014215530.1">
    <property type="nucleotide sequence ID" value="NC_016605.1"/>
</dbReference>
<keyword evidence="3" id="KW-1185">Reference proteome</keyword>
<evidence type="ECO:0000256" key="1">
    <source>
        <dbReference type="ARBA" id="ARBA00005721"/>
    </source>
</evidence>
<evidence type="ECO:0008006" key="4">
    <source>
        <dbReference type="Google" id="ProtNLM"/>
    </source>
</evidence>
<dbReference type="eggNOG" id="COG1302">
    <property type="taxonomic scope" value="Bacteria"/>
</dbReference>
<sequence>MAESKFLELTDTSSSNGNISITPEVVEAIAGLEVEQIKGVHLVDSGISKSFNAILRLDSNPKGVRLSEDDRGLVIDIRVMLDFGISVPQTAAQIQEKIKQQLLFMTEIVINEVNVEIVGMEPEEVKSDINPDDIFAENDGEDK</sequence>
<protein>
    <recommendedName>
        <fullName evidence="4">Asp23/Gls24 family envelope stress response protein</fullName>
    </recommendedName>
</protein>
<evidence type="ECO:0000313" key="3">
    <source>
        <dbReference type="Proteomes" id="UP000005444"/>
    </source>
</evidence>
<dbReference type="EMBL" id="CP003137">
    <property type="protein sequence ID" value="AEV95333.1"/>
    <property type="molecule type" value="Genomic_DNA"/>
</dbReference>
<dbReference type="PATRIC" id="fig|701521.8.peg.1012"/>
<proteinExistence type="inferred from homology"/>
<dbReference type="PANTHER" id="PTHR34297">
    <property type="entry name" value="HYPOTHETICAL CYTOSOLIC PROTEIN-RELATED"/>
    <property type="match status" value="1"/>
</dbReference>
<reference evidence="2 3" key="1">
    <citation type="journal article" date="2012" name="J. Bacteriol.">
        <title>Complete Genome Sequence of the Beer Spoilage Organism Pediococcus claussenii ATCC BAA-344T.</title>
        <authorList>
            <person name="Pittet V."/>
            <person name="Abegunde T."/>
            <person name="Marfleet T."/>
            <person name="Haakensen M."/>
            <person name="Morrow K."/>
            <person name="Jayaprakash T."/>
            <person name="Schroeder K."/>
            <person name="Trost B."/>
            <person name="Byrns S."/>
            <person name="Bergsveinson J."/>
            <person name="Kusalik A."/>
            <person name="Ziola B."/>
        </authorList>
    </citation>
    <scope>NUCLEOTIDE SEQUENCE [LARGE SCALE GENOMIC DNA]</scope>
    <source>
        <strain evidence="2 3">ATCC BAA-344</strain>
    </source>
</reference>
<dbReference type="PANTHER" id="PTHR34297:SF1">
    <property type="entry name" value="ASP23_GLS24 FAMILY ENVELOPE STRESS RESPONSE PROTEIN"/>
    <property type="match status" value="1"/>
</dbReference>
<accession>G8PDJ8</accession>
<organism evidence="2 3">
    <name type="scientific">Pediococcus claussenii (strain ATCC BAA-344 / DSM 14800 / JCM 18046 / KCTC 3811 / LMG 21948 / P06)</name>
    <dbReference type="NCBI Taxonomy" id="701521"/>
    <lineage>
        <taxon>Bacteria</taxon>
        <taxon>Bacillati</taxon>
        <taxon>Bacillota</taxon>
        <taxon>Bacilli</taxon>
        <taxon>Lactobacillales</taxon>
        <taxon>Lactobacillaceae</taxon>
        <taxon>Pediococcus</taxon>
    </lineage>
</organism>
<comment type="similarity">
    <text evidence="1">Belongs to the asp23 family.</text>
</comment>
<evidence type="ECO:0000313" key="2">
    <source>
        <dbReference type="EMBL" id="AEV95333.1"/>
    </source>
</evidence>
<dbReference type="InterPro" id="IPR005531">
    <property type="entry name" value="Asp23"/>
</dbReference>
<dbReference type="Pfam" id="PF03780">
    <property type="entry name" value="Asp23"/>
    <property type="match status" value="1"/>
</dbReference>
<dbReference type="Proteomes" id="UP000005444">
    <property type="component" value="Chromosome"/>
</dbReference>
<dbReference type="HOGENOM" id="CLU_113198_4_0_9"/>
<dbReference type="STRING" id="701521.PECL_1065"/>
<gene>
    <name evidence="2" type="ordered locus">PECL_1065</name>
</gene>
<dbReference type="AlphaFoldDB" id="G8PDJ8"/>
<dbReference type="KEGG" id="pce:PECL_1065"/>
<name>G8PDJ8_PEDCP</name>